<feature type="chain" id="PRO_5045797324" description="Amidohydrolase 3 domain-containing protein" evidence="1">
    <location>
        <begin position="23"/>
        <end position="572"/>
    </location>
</feature>
<dbReference type="Gene3D" id="2.30.40.10">
    <property type="entry name" value="Urease, subunit C, domain 1"/>
    <property type="match status" value="1"/>
</dbReference>
<dbReference type="Gene3D" id="3.10.310.70">
    <property type="match status" value="1"/>
</dbReference>
<organism evidence="3 4">
    <name type="scientific">Sphingobium lignivorans</name>
    <dbReference type="NCBI Taxonomy" id="2735886"/>
    <lineage>
        <taxon>Bacteria</taxon>
        <taxon>Pseudomonadati</taxon>
        <taxon>Pseudomonadota</taxon>
        <taxon>Alphaproteobacteria</taxon>
        <taxon>Sphingomonadales</taxon>
        <taxon>Sphingomonadaceae</taxon>
        <taxon>Sphingobium</taxon>
    </lineage>
</organism>
<dbReference type="PANTHER" id="PTHR22642:SF2">
    <property type="entry name" value="PROTEIN LONG AFTER FAR-RED 3"/>
    <property type="match status" value="1"/>
</dbReference>
<keyword evidence="1" id="KW-0732">Signal</keyword>
<dbReference type="CDD" id="cd01300">
    <property type="entry name" value="YtcJ_like"/>
    <property type="match status" value="1"/>
</dbReference>
<comment type="caution">
    <text evidence="3">The sequence shown here is derived from an EMBL/GenBank/DDBJ whole genome shotgun (WGS) entry which is preliminary data.</text>
</comment>
<dbReference type="EMBL" id="JACHKA010000001">
    <property type="protein sequence ID" value="MBB5987097.1"/>
    <property type="molecule type" value="Genomic_DNA"/>
</dbReference>
<dbReference type="Gene3D" id="3.20.20.140">
    <property type="entry name" value="Metal-dependent hydrolases"/>
    <property type="match status" value="1"/>
</dbReference>
<protein>
    <recommendedName>
        <fullName evidence="2">Amidohydrolase 3 domain-containing protein</fullName>
    </recommendedName>
</protein>
<dbReference type="InterPro" id="IPR032466">
    <property type="entry name" value="Metal_Hydrolase"/>
</dbReference>
<dbReference type="SUPFAM" id="SSF51338">
    <property type="entry name" value="Composite domain of metallo-dependent hydrolases"/>
    <property type="match status" value="1"/>
</dbReference>
<dbReference type="SUPFAM" id="SSF51556">
    <property type="entry name" value="Metallo-dependent hydrolases"/>
    <property type="match status" value="1"/>
</dbReference>
<evidence type="ECO:0000313" key="4">
    <source>
        <dbReference type="Proteomes" id="UP001138540"/>
    </source>
</evidence>
<gene>
    <name evidence="3" type="ORF">HNP60_003071</name>
</gene>
<dbReference type="InterPro" id="IPR013108">
    <property type="entry name" value="Amidohydro_3"/>
</dbReference>
<dbReference type="InterPro" id="IPR033932">
    <property type="entry name" value="YtcJ-like"/>
</dbReference>
<dbReference type="InterPro" id="IPR011059">
    <property type="entry name" value="Metal-dep_hydrolase_composite"/>
</dbReference>
<evidence type="ECO:0000259" key="2">
    <source>
        <dbReference type="Pfam" id="PF07969"/>
    </source>
</evidence>
<feature type="signal peptide" evidence="1">
    <location>
        <begin position="1"/>
        <end position="22"/>
    </location>
</feature>
<accession>A0ABR6NKB5</accession>
<dbReference type="RefSeq" id="WP_184155351.1">
    <property type="nucleotide sequence ID" value="NZ_JACHKA010000001.1"/>
</dbReference>
<feature type="domain" description="Amidohydrolase 3" evidence="2">
    <location>
        <begin position="72"/>
        <end position="565"/>
    </location>
</feature>
<name>A0ABR6NKB5_9SPHN</name>
<dbReference type="Pfam" id="PF07969">
    <property type="entry name" value="Amidohydro_3"/>
    <property type="match status" value="1"/>
</dbReference>
<dbReference type="PANTHER" id="PTHR22642">
    <property type="entry name" value="IMIDAZOLONEPROPIONASE"/>
    <property type="match status" value="1"/>
</dbReference>
<dbReference type="Proteomes" id="UP001138540">
    <property type="component" value="Unassembled WGS sequence"/>
</dbReference>
<sequence>MKTVIYAIATLSAALAGTPALADQADMLLFNGKVLTVDKAFSVRSAVAVKDGKIVAVGGQELLKRFPKAERIDLTGRTLMPGFIDTHIHVTGLAHRAIEPDKAKSIAEIQQMVAAKAKALGPGEWITGYGWDEALLAEKRVPTRADLDVAAPNNPVVLTRAGSHSSVSNSAALALAGIDASTPDPDGGLIERGADKEPNGIIRERSDLVTRLVPPDSKEQMRPSYIARLKWLLSLGITTVMEAFTSIDDEPVGKGGLDRSKAGGAFSGLHSWAEFRSIYAEMGPELPRMISYIAWPGAERLKAFPYKTGYGDDRLKLGPIGETPYDGGFTGPTAFTKEDYKGLPGFRGTTFYSQDVAREIVSTAGALGWQIGIHAIGDQAIEDIAKIYDDELKARPKKDHRWFLSHFTMIPSVETMEMMARNGTWAAAQPNFLYNLQGRYEQTLEGYRLQHNNPVGVPLKHGVKIAFGSDNLPIGPMVGLYVAITRKGADGKVFAPEEAVSREEAIRLYTEKAAYLGWDEKKKGTLEVGKFADMVVLDKDPMTVPAEQLLSTKVDMTIVGGKVVYERRAAGE</sequence>
<reference evidence="3 4" key="1">
    <citation type="submission" date="2020-08" db="EMBL/GenBank/DDBJ databases">
        <title>Exploring microbial biodiversity for novel pathways involved in the catabolism of aromatic compounds derived from lignin.</title>
        <authorList>
            <person name="Elkins J."/>
        </authorList>
    </citation>
    <scope>NUCLEOTIDE SEQUENCE [LARGE SCALE GENOMIC DNA]</scope>
    <source>
        <strain evidence="3 4">B1D3A</strain>
    </source>
</reference>
<proteinExistence type="predicted"/>
<keyword evidence="4" id="KW-1185">Reference proteome</keyword>
<evidence type="ECO:0000313" key="3">
    <source>
        <dbReference type="EMBL" id="MBB5987097.1"/>
    </source>
</evidence>
<evidence type="ECO:0000256" key="1">
    <source>
        <dbReference type="SAM" id="SignalP"/>
    </source>
</evidence>